<dbReference type="PROSITE" id="PS00723">
    <property type="entry name" value="POLYPRENYL_SYNTHASE_1"/>
    <property type="match status" value="1"/>
</dbReference>
<evidence type="ECO:0000313" key="8">
    <source>
        <dbReference type="Proteomes" id="UP001209083"/>
    </source>
</evidence>
<dbReference type="PANTHER" id="PTHR12001:SF85">
    <property type="entry name" value="SHORT CHAIN ISOPRENYL DIPHOSPHATE SYNTHASE"/>
    <property type="match status" value="1"/>
</dbReference>
<dbReference type="PANTHER" id="PTHR12001">
    <property type="entry name" value="GERANYLGERANYL PYROPHOSPHATE SYNTHASE"/>
    <property type="match status" value="1"/>
</dbReference>
<sequence>MSLTLSHFSGPDLSLRVMLSLKLFFDERIRLATPYGPQYQALWEAARQASDGGKKIRPALLIGTYQELGGDDTENAVQAATAFELLHTAFLLHDDVIDRDLIRRGRPNLIGAFASGAADRGVGSADAQLWGQASAILAGDLLIHSAQMMVASLAIPEARRAAMLDLLDRCVFVTAAGEHADVAFSSQVESPELPAVLAMTEHKTACYSFEGPLKAAAILADSGGFVLRTLGEFGRRVGIAFQLRDDLLGVFGDEAATGKSSTSDLREGKVTALLAYARLSIHQRELNELLARPQLTDADHAHLRSLVEQSGARSFVEKLIADHTEQALTLLESVDLPGNLRLRLRQVARDAAQRSV</sequence>
<evidence type="ECO:0000256" key="3">
    <source>
        <dbReference type="ARBA" id="ARBA00022679"/>
    </source>
</evidence>
<dbReference type="InterPro" id="IPR000092">
    <property type="entry name" value="Polyprenyl_synt"/>
</dbReference>
<dbReference type="RefSeq" id="WP_349638285.1">
    <property type="nucleotide sequence ID" value="NZ_CP090958.1"/>
</dbReference>
<evidence type="ECO:0000256" key="4">
    <source>
        <dbReference type="ARBA" id="ARBA00022723"/>
    </source>
</evidence>
<dbReference type="EMBL" id="CP090958">
    <property type="protein sequence ID" value="WGW11495.1"/>
    <property type="molecule type" value="Genomic_DNA"/>
</dbReference>
<evidence type="ECO:0000256" key="5">
    <source>
        <dbReference type="ARBA" id="ARBA00022842"/>
    </source>
</evidence>
<reference evidence="7 8" key="1">
    <citation type="submission" date="2023-05" db="EMBL/GenBank/DDBJ databases">
        <title>Lithophilousrod everest ZFBP1038 complete genpme.</title>
        <authorList>
            <person name="Tian M."/>
        </authorList>
    </citation>
    <scope>NUCLEOTIDE SEQUENCE [LARGE SCALE GENOMIC DNA]</scope>
    <source>
        <strain evidence="7 8">ZFBP1038</strain>
    </source>
</reference>
<organism evidence="7 8">
    <name type="scientific">Saxibacter everestensis</name>
    <dbReference type="NCBI Taxonomy" id="2909229"/>
    <lineage>
        <taxon>Bacteria</taxon>
        <taxon>Bacillati</taxon>
        <taxon>Actinomycetota</taxon>
        <taxon>Actinomycetes</taxon>
        <taxon>Micrococcales</taxon>
        <taxon>Brevibacteriaceae</taxon>
        <taxon>Saxibacter</taxon>
    </lineage>
</organism>
<keyword evidence="8" id="KW-1185">Reference proteome</keyword>
<proteinExistence type="inferred from homology"/>
<gene>
    <name evidence="7" type="ORF">LWF01_15580</name>
</gene>
<comment type="similarity">
    <text evidence="2 6">Belongs to the FPP/GGPP synthase family.</text>
</comment>
<keyword evidence="5" id="KW-0460">Magnesium</keyword>
<keyword evidence="3 6" id="KW-0808">Transferase</keyword>
<keyword evidence="4" id="KW-0479">Metal-binding</keyword>
<evidence type="ECO:0000256" key="1">
    <source>
        <dbReference type="ARBA" id="ARBA00001946"/>
    </source>
</evidence>
<dbReference type="InterPro" id="IPR033749">
    <property type="entry name" value="Polyprenyl_synt_CS"/>
</dbReference>
<dbReference type="Gene3D" id="1.10.600.10">
    <property type="entry name" value="Farnesyl Diphosphate Synthase"/>
    <property type="match status" value="1"/>
</dbReference>
<dbReference type="SUPFAM" id="SSF48576">
    <property type="entry name" value="Terpenoid synthases"/>
    <property type="match status" value="1"/>
</dbReference>
<dbReference type="Proteomes" id="UP001209083">
    <property type="component" value="Chromosome"/>
</dbReference>
<name>A0ABY8QTJ5_9MICO</name>
<evidence type="ECO:0000256" key="2">
    <source>
        <dbReference type="ARBA" id="ARBA00006706"/>
    </source>
</evidence>
<dbReference type="SFLD" id="SFLDS00005">
    <property type="entry name" value="Isoprenoid_Synthase_Type_I"/>
    <property type="match status" value="1"/>
</dbReference>
<comment type="cofactor">
    <cofactor evidence="1">
        <name>Mg(2+)</name>
        <dbReference type="ChEBI" id="CHEBI:18420"/>
    </cofactor>
</comment>
<dbReference type="CDD" id="cd00685">
    <property type="entry name" value="Trans_IPPS_HT"/>
    <property type="match status" value="1"/>
</dbReference>
<evidence type="ECO:0000256" key="6">
    <source>
        <dbReference type="RuleBase" id="RU004466"/>
    </source>
</evidence>
<protein>
    <submittedName>
        <fullName evidence="7">Polyprenyl synthetase family protein</fullName>
    </submittedName>
</protein>
<dbReference type="PROSITE" id="PS00444">
    <property type="entry name" value="POLYPRENYL_SYNTHASE_2"/>
    <property type="match status" value="1"/>
</dbReference>
<dbReference type="Pfam" id="PF00348">
    <property type="entry name" value="polyprenyl_synt"/>
    <property type="match status" value="1"/>
</dbReference>
<accession>A0ABY8QTJ5</accession>
<evidence type="ECO:0000313" key="7">
    <source>
        <dbReference type="EMBL" id="WGW11495.1"/>
    </source>
</evidence>
<dbReference type="InterPro" id="IPR008949">
    <property type="entry name" value="Isoprenoid_synthase_dom_sf"/>
</dbReference>